<name>A0AAD9LEJ4_BABDI</name>
<evidence type="ECO:0008006" key="7">
    <source>
        <dbReference type="Google" id="ProtNLM"/>
    </source>
</evidence>
<reference evidence="5" key="1">
    <citation type="journal article" date="2014" name="Nucleic Acids Res.">
        <title>The evolutionary dynamics of variant antigen genes in Babesia reveal a history of genomic innovation underlying host-parasite interaction.</title>
        <authorList>
            <person name="Jackson A.P."/>
            <person name="Otto T.D."/>
            <person name="Darby A."/>
            <person name="Ramaprasad A."/>
            <person name="Xia D."/>
            <person name="Echaide I.E."/>
            <person name="Farber M."/>
            <person name="Gahlot S."/>
            <person name="Gamble J."/>
            <person name="Gupta D."/>
            <person name="Gupta Y."/>
            <person name="Jackson L."/>
            <person name="Malandrin L."/>
            <person name="Malas T.B."/>
            <person name="Moussa E."/>
            <person name="Nair M."/>
            <person name="Reid A.J."/>
            <person name="Sanders M."/>
            <person name="Sharma J."/>
            <person name="Tracey A."/>
            <person name="Quail M.A."/>
            <person name="Weir W."/>
            <person name="Wastling J.M."/>
            <person name="Hall N."/>
            <person name="Willadsen P."/>
            <person name="Lingelbach K."/>
            <person name="Shiels B."/>
            <person name="Tait A."/>
            <person name="Berriman M."/>
            <person name="Allred D.R."/>
            <person name="Pain A."/>
        </authorList>
    </citation>
    <scope>NUCLEOTIDE SEQUENCE</scope>
    <source>
        <strain evidence="5">1802A</strain>
    </source>
</reference>
<gene>
    <name evidence="5" type="ORF">X943_004058</name>
</gene>
<keyword evidence="6" id="KW-1185">Reference proteome</keyword>
<evidence type="ECO:0000259" key="3">
    <source>
        <dbReference type="Pfam" id="PF20446"/>
    </source>
</evidence>
<comment type="caution">
    <text evidence="5">The sequence shown here is derived from an EMBL/GenBank/DDBJ whole genome shotgun (WGS) entry which is preliminary data.</text>
</comment>
<feature type="domain" description="ATPase of the ABC class N-terminal" evidence="3">
    <location>
        <begin position="71"/>
        <end position="231"/>
    </location>
</feature>
<dbReference type="EMBL" id="JAHBMH010000073">
    <property type="protein sequence ID" value="KAK1933533.1"/>
    <property type="molecule type" value="Genomic_DNA"/>
</dbReference>
<dbReference type="InterPro" id="IPR049069">
    <property type="entry name" value="MRB1590-like_C"/>
</dbReference>
<sequence>MDRKKGLGPNATRRWGRRMDRERQHSFGNVQGNEEVGGCNPEYKFAETYFDEDEEVHNWPPEEQLDHSGDLYWRFKKLNGGPYGSYKKLLGKWNLKDDGISVLFDRIQSDPLAPPSNIRVRVPKHVHGFPEDILESRLRNIAACDAIGRAVHAKLQNLYEEMFGKPNKTLFFSIIKPSQFVIQRKSVILNDEYLEVRMFAHLPSNSRRIDGRMATRMFIEMLPTLVERTMIFDSYDKDQFYKHIRSVEDQEYLRSQLPGLGLVAFIADGSVLPRESGISDMPFKGDNVQLFKSPESLKVTITLPNRGKVEGMGLRQGVTLIVGGGYHGKTTLLEALQMGIYNKVPGDGREFVVTSPNAVKVRAEDGRSVSGVDISTFIGKLPSGIDCKSFSSEDASGSTSQAAVIMESIEMGADLLFIDEDISAANFMHRDYLMDALVAKESEPITSFLLLVKKLHEKLNVSTILVSGSCGLFMHPADTVIQMNQYTCIDQTDAAKELLRKHNIDITKDAEAAAAKSDVMQSKALNHRVLSPQSFKRVQKKIRQSGKGHIHYGAESIDLSCVEQIVETAQTTAITNIIIRLEKLYHENRGVRDMTLREVLEDMYARWITNDKASGYNGLDEVNGFKPFPAGDCAMPRIFEVASAINRMRNLKIFNFQKRPYGKQIYSTLS</sequence>
<dbReference type="Proteomes" id="UP001195914">
    <property type="component" value="Unassembled WGS sequence"/>
</dbReference>
<proteinExistence type="predicted"/>
<evidence type="ECO:0000259" key="4">
    <source>
        <dbReference type="Pfam" id="PF21117"/>
    </source>
</evidence>
<reference evidence="5" key="2">
    <citation type="submission" date="2021-05" db="EMBL/GenBank/DDBJ databases">
        <authorList>
            <person name="Pain A."/>
        </authorList>
    </citation>
    <scope>NUCLEOTIDE SEQUENCE</scope>
    <source>
        <strain evidence="5">1802A</strain>
    </source>
</reference>
<dbReference type="SUPFAM" id="SSF52540">
    <property type="entry name" value="P-loop containing nucleoside triphosphate hydrolases"/>
    <property type="match status" value="1"/>
</dbReference>
<dbReference type="PANTHER" id="PTHR38149:SF1">
    <property type="entry name" value="ATPASE"/>
    <property type="match status" value="1"/>
</dbReference>
<evidence type="ECO:0000256" key="1">
    <source>
        <dbReference type="SAM" id="MobiDB-lite"/>
    </source>
</evidence>
<dbReference type="AlphaFoldDB" id="A0AAD9LEJ4"/>
<dbReference type="InterPro" id="IPR046834">
    <property type="entry name" value="ABC_ATPase_C"/>
</dbReference>
<feature type="domain" description="MRB1590-like C-terminal" evidence="4">
    <location>
        <begin position="541"/>
        <end position="653"/>
    </location>
</feature>
<evidence type="ECO:0000313" key="5">
    <source>
        <dbReference type="EMBL" id="KAK1933533.1"/>
    </source>
</evidence>
<organism evidence="5 6">
    <name type="scientific">Babesia divergens</name>
    <dbReference type="NCBI Taxonomy" id="32595"/>
    <lineage>
        <taxon>Eukaryota</taxon>
        <taxon>Sar</taxon>
        <taxon>Alveolata</taxon>
        <taxon>Apicomplexa</taxon>
        <taxon>Aconoidasida</taxon>
        <taxon>Piroplasmida</taxon>
        <taxon>Babesiidae</taxon>
        <taxon>Babesia</taxon>
    </lineage>
</organism>
<protein>
    <recommendedName>
        <fullName evidence="7">ATPase</fullName>
    </recommendedName>
</protein>
<dbReference type="Pfam" id="PF20446">
    <property type="entry name" value="ABC_N"/>
    <property type="match status" value="1"/>
</dbReference>
<feature type="domain" description="ATPase of the ABC class C-terminal" evidence="2">
    <location>
        <begin position="237"/>
        <end position="511"/>
    </location>
</feature>
<dbReference type="InterPro" id="IPR019195">
    <property type="entry name" value="ABC_ATPase_put"/>
</dbReference>
<dbReference type="Pfam" id="PF21117">
    <property type="entry name" value="MRB1590_C"/>
    <property type="match status" value="1"/>
</dbReference>
<feature type="region of interest" description="Disordered" evidence="1">
    <location>
        <begin position="1"/>
        <end position="34"/>
    </location>
</feature>
<dbReference type="PANTHER" id="PTHR38149">
    <property type="entry name" value="ATPASE"/>
    <property type="match status" value="1"/>
</dbReference>
<evidence type="ECO:0000259" key="2">
    <source>
        <dbReference type="Pfam" id="PF09818"/>
    </source>
</evidence>
<dbReference type="InterPro" id="IPR046833">
    <property type="entry name" value="ABC_N"/>
</dbReference>
<accession>A0AAD9LEJ4</accession>
<evidence type="ECO:0000313" key="6">
    <source>
        <dbReference type="Proteomes" id="UP001195914"/>
    </source>
</evidence>
<dbReference type="InterPro" id="IPR027417">
    <property type="entry name" value="P-loop_NTPase"/>
</dbReference>
<dbReference type="Pfam" id="PF09818">
    <property type="entry name" value="ABC_ATPase"/>
    <property type="match status" value="1"/>
</dbReference>